<dbReference type="RefSeq" id="WP_114358836.1">
    <property type="nucleotide sequence ID" value="NZ_QRDT01000014.1"/>
</dbReference>
<evidence type="ECO:0000313" key="3">
    <source>
        <dbReference type="Proteomes" id="UP000252631"/>
    </source>
</evidence>
<evidence type="ECO:0008006" key="5">
    <source>
        <dbReference type="Google" id="ProtNLM"/>
    </source>
</evidence>
<dbReference type="EMBL" id="UFQQ01000014">
    <property type="protein sequence ID" value="SSW91826.1"/>
    <property type="molecule type" value="Genomic_DNA"/>
</dbReference>
<evidence type="ECO:0000313" key="4">
    <source>
        <dbReference type="Proteomes" id="UP000256343"/>
    </source>
</evidence>
<gene>
    <name evidence="1" type="ORF">BJ125_11486</name>
    <name evidence="2" type="ORF">SAMN05892882_11486</name>
</gene>
<dbReference type="PANTHER" id="PTHR39338">
    <property type="entry name" value="BLL5662 PROTEIN-RELATED"/>
    <property type="match status" value="1"/>
</dbReference>
<dbReference type="InterPro" id="IPR036465">
    <property type="entry name" value="vWFA_dom_sf"/>
</dbReference>
<reference evidence="1 4" key="2">
    <citation type="submission" date="2018-07" db="EMBL/GenBank/DDBJ databases">
        <title>Genomic Encyclopedia of Archaeal and Bacterial Type Strains, Phase II (KMG-II): from individual species to whole genera.</title>
        <authorList>
            <person name="Goeker M."/>
        </authorList>
    </citation>
    <scope>NUCLEOTIDE SEQUENCE [LARGE SCALE GENOMIC DNA]</scope>
    <source>
        <strain evidence="1 4">JA575</strain>
    </source>
</reference>
<dbReference type="CDD" id="cd00198">
    <property type="entry name" value="vWFA"/>
    <property type="match status" value="1"/>
</dbReference>
<name>A0A336JU00_9BRAD</name>
<keyword evidence="4" id="KW-1185">Reference proteome</keyword>
<proteinExistence type="predicted"/>
<reference evidence="2 3" key="1">
    <citation type="submission" date="2017-08" db="EMBL/GenBank/DDBJ databases">
        <authorList>
            <person name="de Groot N.N."/>
        </authorList>
    </citation>
    <scope>NUCLEOTIDE SEQUENCE [LARGE SCALE GENOMIC DNA]</scope>
    <source>
        <strain evidence="2 3">JA575</strain>
    </source>
</reference>
<evidence type="ECO:0000313" key="2">
    <source>
        <dbReference type="EMBL" id="SSW91826.1"/>
    </source>
</evidence>
<evidence type="ECO:0000313" key="1">
    <source>
        <dbReference type="EMBL" id="RED31846.1"/>
    </source>
</evidence>
<dbReference type="Gene3D" id="3.40.50.410">
    <property type="entry name" value="von Willebrand factor, type A domain"/>
    <property type="match status" value="1"/>
</dbReference>
<dbReference type="PANTHER" id="PTHR39338:SF6">
    <property type="entry name" value="BLL5662 PROTEIN"/>
    <property type="match status" value="1"/>
</dbReference>
<organism evidence="2 3">
    <name type="scientific">Rhodopseudomonas pentothenatexigens</name>
    <dbReference type="NCBI Taxonomy" id="999699"/>
    <lineage>
        <taxon>Bacteria</taxon>
        <taxon>Pseudomonadati</taxon>
        <taxon>Pseudomonadota</taxon>
        <taxon>Alphaproteobacteria</taxon>
        <taxon>Hyphomicrobiales</taxon>
        <taxon>Nitrobacteraceae</taxon>
        <taxon>Rhodopseudomonas</taxon>
    </lineage>
</organism>
<dbReference type="InterPro" id="IPR011195">
    <property type="entry name" value="UCP010256"/>
</dbReference>
<dbReference type="OrthoDB" id="9790469at2"/>
<dbReference type="Pfam" id="PF05762">
    <property type="entry name" value="VWA_CoxE"/>
    <property type="match status" value="1"/>
</dbReference>
<dbReference type="AlphaFoldDB" id="A0A336JU00"/>
<accession>A0A336JU00</accession>
<dbReference type="PIRSF" id="PIRSF010256">
    <property type="entry name" value="CoxE_vWa"/>
    <property type="match status" value="1"/>
</dbReference>
<sequence>MQRNPTAMIDHLNPPTGKMADNVVGFARALRAAGVPVGPGAVIDALDALQLIEIGHRDDLYATLEAIFVKRREHLLIFDQAFALFFRAAEDWQHMLDSIPLPDAAKKKPPPASRRVQEAMAPAATRDMPSAEEQELRLAVSDKEILQKKDFAQMSAAEIAEVTRAIERMRLPQAELRTRRVRPDRRGLKLDLRRTLRASLRTGGEVVDIRKLGLIDKPAPIVALLDISGSMSEYTRLFLHFLHAITDDRKRVSTFLFGTRLTNVTRALRQRDPDEALASCTSSVEDWAGGTRIATSLHSFNKLWARRVLGQGAIVLLISDGLERESDAKLAFEMDRLHRSCRRLIWLNPLLRYDGFEPRAQGIKMMIPHVDEFRPVHNLTSMHTLIAALSSAPPPHHFSTIRSVA</sequence>
<dbReference type="InterPro" id="IPR008912">
    <property type="entry name" value="Uncharacterised_CoxE"/>
</dbReference>
<dbReference type="Proteomes" id="UP000256343">
    <property type="component" value="Unassembled WGS sequence"/>
</dbReference>
<dbReference type="Proteomes" id="UP000252631">
    <property type="component" value="Unassembled WGS sequence"/>
</dbReference>
<protein>
    <recommendedName>
        <fullName evidence="5">VWFA domain-containing protein</fullName>
    </recommendedName>
</protein>
<dbReference type="EMBL" id="QRDT01000014">
    <property type="protein sequence ID" value="RED31846.1"/>
    <property type="molecule type" value="Genomic_DNA"/>
</dbReference>
<dbReference type="SUPFAM" id="SSF53300">
    <property type="entry name" value="vWA-like"/>
    <property type="match status" value="1"/>
</dbReference>